<dbReference type="GO" id="GO:0003779">
    <property type="term" value="F:actin binding"/>
    <property type="evidence" value="ECO:0007669"/>
    <property type="project" value="UniProtKB-KW"/>
</dbReference>
<keyword evidence="4" id="KW-0009">Actin-binding</keyword>
<reference evidence="7 8" key="1">
    <citation type="journal article" date="2016" name="Mol. Biol. Evol.">
        <title>Comparative Genomics of Early-Diverging Mushroom-Forming Fungi Provides Insights into the Origins of Lignocellulose Decay Capabilities.</title>
        <authorList>
            <person name="Nagy L.G."/>
            <person name="Riley R."/>
            <person name="Tritt A."/>
            <person name="Adam C."/>
            <person name="Daum C."/>
            <person name="Floudas D."/>
            <person name="Sun H."/>
            <person name="Yadav J.S."/>
            <person name="Pangilinan J."/>
            <person name="Larsson K.H."/>
            <person name="Matsuura K."/>
            <person name="Barry K."/>
            <person name="Labutti K."/>
            <person name="Kuo R."/>
            <person name="Ohm R.A."/>
            <person name="Bhattacharya S.S."/>
            <person name="Shirouzu T."/>
            <person name="Yoshinaga Y."/>
            <person name="Martin F.M."/>
            <person name="Grigoriev I.V."/>
            <person name="Hibbett D.S."/>
        </authorList>
    </citation>
    <scope>NUCLEOTIDE SEQUENCE [LARGE SCALE GENOMIC DNA]</scope>
    <source>
        <strain evidence="7 8">HHB12733</strain>
    </source>
</reference>
<evidence type="ECO:0000313" key="7">
    <source>
        <dbReference type="EMBL" id="KZT56333.1"/>
    </source>
</evidence>
<proteinExistence type="inferred from homology"/>
<sequence>MLHTQSSGIGVSDECVAKFEELRLGKVLKYIILEVAPNLQEIIVGKTSQDADYDKFLEDLPENECKWAIYDFAFEVDGGGKRNKIVLISWVPDDAKVKQKMIYASSKEALKRKLQSGAIAAEVQGTDYSEVAYEIGMFWTSIASSLHALTTEIIAVLSKVAKA</sequence>
<comment type="subcellular location">
    <subcellularLocation>
        <location evidence="1">Nucleus matrix</location>
    </subcellularLocation>
</comment>
<evidence type="ECO:0000256" key="5">
    <source>
        <dbReference type="ARBA" id="ARBA00032427"/>
    </source>
</evidence>
<dbReference type="GO" id="GO:0030042">
    <property type="term" value="P:actin filament depolymerization"/>
    <property type="evidence" value="ECO:0007669"/>
    <property type="project" value="InterPro"/>
</dbReference>
<evidence type="ECO:0000256" key="1">
    <source>
        <dbReference type="ARBA" id="ARBA00004109"/>
    </source>
</evidence>
<dbReference type="OrthoDB" id="10249245at2759"/>
<keyword evidence="8" id="KW-1185">Reference proteome</keyword>
<dbReference type="PROSITE" id="PS51263">
    <property type="entry name" value="ADF_H"/>
    <property type="match status" value="1"/>
</dbReference>
<dbReference type="PANTHER" id="PTHR11913">
    <property type="entry name" value="COFILIN-RELATED"/>
    <property type="match status" value="1"/>
</dbReference>
<dbReference type="InParanoid" id="A0A165F7F0"/>
<comment type="similarity">
    <text evidence="2">Belongs to the actin-binding proteins ADF family.</text>
</comment>
<evidence type="ECO:0000256" key="2">
    <source>
        <dbReference type="ARBA" id="ARBA00006844"/>
    </source>
</evidence>
<dbReference type="AlphaFoldDB" id="A0A165F7F0"/>
<organism evidence="7 8">
    <name type="scientific">Calocera cornea HHB12733</name>
    <dbReference type="NCBI Taxonomy" id="1353952"/>
    <lineage>
        <taxon>Eukaryota</taxon>
        <taxon>Fungi</taxon>
        <taxon>Dikarya</taxon>
        <taxon>Basidiomycota</taxon>
        <taxon>Agaricomycotina</taxon>
        <taxon>Dacrymycetes</taxon>
        <taxon>Dacrymycetales</taxon>
        <taxon>Dacrymycetaceae</taxon>
        <taxon>Calocera</taxon>
    </lineage>
</organism>
<dbReference type="EMBL" id="KV423979">
    <property type="protein sequence ID" value="KZT56333.1"/>
    <property type="molecule type" value="Genomic_DNA"/>
</dbReference>
<evidence type="ECO:0000256" key="3">
    <source>
        <dbReference type="ARBA" id="ARBA00015630"/>
    </source>
</evidence>
<gene>
    <name evidence="7" type="ORF">CALCODRAFT_435938</name>
</gene>
<protein>
    <recommendedName>
        <fullName evidence="3">Cofilin</fullName>
    </recommendedName>
    <alternativeName>
        <fullName evidence="5">Actin-depolymerizing factor 1</fullName>
    </alternativeName>
</protein>
<dbReference type="InterPro" id="IPR029006">
    <property type="entry name" value="ADF-H/Gelsolin-like_dom_sf"/>
</dbReference>
<evidence type="ECO:0000259" key="6">
    <source>
        <dbReference type="PROSITE" id="PS51263"/>
    </source>
</evidence>
<dbReference type="InterPro" id="IPR017904">
    <property type="entry name" value="ADF/Cofilin"/>
</dbReference>
<dbReference type="CDD" id="cd11286">
    <property type="entry name" value="ADF_cofilin_like"/>
    <property type="match status" value="1"/>
</dbReference>
<dbReference type="FunCoup" id="A0A165F7F0">
    <property type="interactions" value="149"/>
</dbReference>
<evidence type="ECO:0000256" key="4">
    <source>
        <dbReference type="ARBA" id="ARBA00023203"/>
    </source>
</evidence>
<dbReference type="SUPFAM" id="SSF55753">
    <property type="entry name" value="Actin depolymerizing proteins"/>
    <property type="match status" value="1"/>
</dbReference>
<dbReference type="Gene3D" id="3.40.20.10">
    <property type="entry name" value="Severin"/>
    <property type="match status" value="1"/>
</dbReference>
<dbReference type="GO" id="GO:0015629">
    <property type="term" value="C:actin cytoskeleton"/>
    <property type="evidence" value="ECO:0007669"/>
    <property type="project" value="InterPro"/>
</dbReference>
<accession>A0A165F7F0</accession>
<dbReference type="SMART" id="SM00102">
    <property type="entry name" value="ADF"/>
    <property type="match status" value="1"/>
</dbReference>
<name>A0A165F7F0_9BASI</name>
<evidence type="ECO:0000313" key="8">
    <source>
        <dbReference type="Proteomes" id="UP000076842"/>
    </source>
</evidence>
<feature type="domain" description="ADF-H" evidence="6">
    <location>
        <begin position="6"/>
        <end position="141"/>
    </location>
</feature>
<dbReference type="Proteomes" id="UP000076842">
    <property type="component" value="Unassembled WGS sequence"/>
</dbReference>
<dbReference type="STRING" id="1353952.A0A165F7F0"/>
<dbReference type="GO" id="GO:0016363">
    <property type="term" value="C:nuclear matrix"/>
    <property type="evidence" value="ECO:0007669"/>
    <property type="project" value="UniProtKB-SubCell"/>
</dbReference>
<dbReference type="InterPro" id="IPR002108">
    <property type="entry name" value="ADF-H"/>
</dbReference>
<dbReference type="Pfam" id="PF00241">
    <property type="entry name" value="Cofilin_ADF"/>
    <property type="match status" value="1"/>
</dbReference>